<name>A0ABV4Y697_9CYAN</name>
<comment type="caution">
    <text evidence="1">The sequence shown here is derived from an EMBL/GenBank/DDBJ whole genome shotgun (WGS) entry which is preliminary data.</text>
</comment>
<organism evidence="1 2">
    <name type="scientific">Floridaenema fluviatile BLCC-F154</name>
    <dbReference type="NCBI Taxonomy" id="3153640"/>
    <lineage>
        <taxon>Bacteria</taxon>
        <taxon>Bacillati</taxon>
        <taxon>Cyanobacteriota</taxon>
        <taxon>Cyanophyceae</taxon>
        <taxon>Oscillatoriophycideae</taxon>
        <taxon>Aerosakkonematales</taxon>
        <taxon>Aerosakkonemataceae</taxon>
        <taxon>Floridanema</taxon>
        <taxon>Floridanema fluviatile</taxon>
    </lineage>
</organism>
<keyword evidence="2" id="KW-1185">Reference proteome</keyword>
<sequence>MMQVQLLPNAISELYAQVSNSGQLTLADRYGLMAAVLDESLDEEQRMAVNRIIYGIHKGKLVIVDEISSLSY</sequence>
<protein>
    <submittedName>
        <fullName evidence="1">Uncharacterized protein</fullName>
    </submittedName>
</protein>
<accession>A0ABV4Y697</accession>
<dbReference type="RefSeq" id="WP_413255975.1">
    <property type="nucleotide sequence ID" value="NZ_JBHFNS010000018.1"/>
</dbReference>
<dbReference type="EMBL" id="JBHFNS010000018">
    <property type="protein sequence ID" value="MFB2934248.1"/>
    <property type="molecule type" value="Genomic_DNA"/>
</dbReference>
<dbReference type="Proteomes" id="UP001576776">
    <property type="component" value="Unassembled WGS sequence"/>
</dbReference>
<evidence type="ECO:0000313" key="2">
    <source>
        <dbReference type="Proteomes" id="UP001576776"/>
    </source>
</evidence>
<proteinExistence type="predicted"/>
<evidence type="ECO:0000313" key="1">
    <source>
        <dbReference type="EMBL" id="MFB2934248.1"/>
    </source>
</evidence>
<reference evidence="1 2" key="1">
    <citation type="submission" date="2024-09" db="EMBL/GenBank/DDBJ databases">
        <title>Floridaenema gen nov. (Aerosakkonemataceae, Aerosakkonematales ord. nov., Cyanobacteria) from benthic tropical and subtropical fresh waters, with the description of four new species.</title>
        <authorList>
            <person name="Moretto J.A."/>
            <person name="Berthold D.E."/>
            <person name="Lefler F.W."/>
            <person name="Huang I.-S."/>
            <person name="Laughinghouse H. IV."/>
        </authorList>
    </citation>
    <scope>NUCLEOTIDE SEQUENCE [LARGE SCALE GENOMIC DNA]</scope>
    <source>
        <strain evidence="1 2">BLCC-F154</strain>
    </source>
</reference>
<gene>
    <name evidence="1" type="ORF">ACE1B6_03135</name>
</gene>